<dbReference type="Pfam" id="PF09937">
    <property type="entry name" value="DUF2169"/>
    <property type="match status" value="1"/>
</dbReference>
<dbReference type="Pfam" id="PF00805">
    <property type="entry name" value="Pentapeptide"/>
    <property type="match status" value="4"/>
</dbReference>
<reference evidence="3" key="1">
    <citation type="submission" date="2020-04" db="EMBL/GenBank/DDBJ databases">
        <authorList>
            <person name="Zhang T."/>
        </authorList>
    </citation>
    <scope>NUCLEOTIDE SEQUENCE</scope>
    <source>
        <strain evidence="3">HKST-UBA02</strain>
    </source>
</reference>
<dbReference type="SUPFAM" id="SSF141571">
    <property type="entry name" value="Pentapeptide repeat-like"/>
    <property type="match status" value="2"/>
</dbReference>
<dbReference type="Proteomes" id="UP000739538">
    <property type="component" value="Unassembled WGS sequence"/>
</dbReference>
<dbReference type="PANTHER" id="PTHR14136:SF17">
    <property type="entry name" value="BTB_POZ DOMAIN-CONTAINING PROTEIN KCTD9"/>
    <property type="match status" value="1"/>
</dbReference>
<comment type="caution">
    <text evidence="3">The sequence shown here is derived from an EMBL/GenBank/DDBJ whole genome shotgun (WGS) entry which is preliminary data.</text>
</comment>
<organism evidence="3 4">
    <name type="scientific">Eiseniibacteriota bacterium</name>
    <dbReference type="NCBI Taxonomy" id="2212470"/>
    <lineage>
        <taxon>Bacteria</taxon>
        <taxon>Candidatus Eiseniibacteriota</taxon>
    </lineage>
</organism>
<dbReference type="AlphaFoldDB" id="A0A956NC98"/>
<evidence type="ECO:0000313" key="4">
    <source>
        <dbReference type="Proteomes" id="UP000739538"/>
    </source>
</evidence>
<dbReference type="EMBL" id="JAGQHS010000013">
    <property type="protein sequence ID" value="MCA9754965.1"/>
    <property type="molecule type" value="Genomic_DNA"/>
</dbReference>
<sequence>MHLENRTTYATIWIPGRLQYPAHSLTVVVKATFVLSPDGRLVPADEQLPIEADIEAGDGGAIRYESDFAVFKPRADRLLVGTCYAPGGRPVTETTVGFSVGNWGRRLRVVGDRVWKRGLLRTGMSDPQPFTEMELSWDRAYGGPRFAPNPAGRGYHRGNPEGDRELLLPNVEDPATPVRSPSDPIAPSGFGPVARTWAPRRNMIGTYGKPWFRTRCPWVPEDIDWGVNNATPTGAQTEGYLRGDEPVVLENLDPTRARIETRLPGLRVRAIVERRRSGGRALEEVPLQLDTLWIDAKAGHFVLVWRGACAAASEEFEDIETLLLAEEPLTSPTTTADVFASRNGLTVSVVTPSEAAGAAAGATTGASPTNSATPAAAGSAAGAGSGASPENSADDADERAAAEAERKREESANRAKQLEVLRTALDRFPGPMDPIPERREARQGLIDAIELLESQERPEPVPTSSPVVTPALAWSRDRVVAILSQGPDGASDAELAGSDLSGLDLSELDFSGRDLDGTRWVGSNLTGSKFLGAVLRRGDFSGALLDRAELNEADAREVNLTGASLVATRAPAINLSRAVLDNAKGSRVHFEEAKLDGASLAGATLTESYWNGASIEKARAEGVVLTQCDITGATFAESHLSRGMFYGVRGTNAIFVKAVLDQADFSESDLDGSDFSRASMRSARLDAASLRSAVFRRSDLERASFLRSDLFEAMFPAARLLDVDFRESNLYGADLTDMEARQLRVDGAILGGTRLEGARS</sequence>
<feature type="compositionally biased region" description="Basic and acidic residues" evidence="1">
    <location>
        <begin position="398"/>
        <end position="417"/>
    </location>
</feature>
<dbReference type="InterPro" id="IPR051082">
    <property type="entry name" value="Pentapeptide-BTB/POZ_domain"/>
</dbReference>
<protein>
    <submittedName>
        <fullName evidence="3">DUF2169 domain-containing protein</fullName>
    </submittedName>
</protein>
<evidence type="ECO:0000256" key="1">
    <source>
        <dbReference type="SAM" id="MobiDB-lite"/>
    </source>
</evidence>
<proteinExistence type="predicted"/>
<dbReference type="InterPro" id="IPR001646">
    <property type="entry name" value="5peptide_repeat"/>
</dbReference>
<gene>
    <name evidence="3" type="ORF">KDA27_04115</name>
</gene>
<feature type="compositionally biased region" description="Low complexity" evidence="1">
    <location>
        <begin position="360"/>
        <end position="391"/>
    </location>
</feature>
<evidence type="ECO:0000313" key="3">
    <source>
        <dbReference type="EMBL" id="MCA9754965.1"/>
    </source>
</evidence>
<reference evidence="3" key="2">
    <citation type="journal article" date="2021" name="Microbiome">
        <title>Successional dynamics and alternative stable states in a saline activated sludge microbial community over 9 years.</title>
        <authorList>
            <person name="Wang Y."/>
            <person name="Ye J."/>
            <person name="Ju F."/>
            <person name="Liu L."/>
            <person name="Boyd J.A."/>
            <person name="Deng Y."/>
            <person name="Parks D.H."/>
            <person name="Jiang X."/>
            <person name="Yin X."/>
            <person name="Woodcroft B.J."/>
            <person name="Tyson G.W."/>
            <person name="Hugenholtz P."/>
            <person name="Polz M.F."/>
            <person name="Zhang T."/>
        </authorList>
    </citation>
    <scope>NUCLEOTIDE SEQUENCE</scope>
    <source>
        <strain evidence="3">HKST-UBA02</strain>
    </source>
</reference>
<evidence type="ECO:0000259" key="2">
    <source>
        <dbReference type="Pfam" id="PF09937"/>
    </source>
</evidence>
<dbReference type="InterPro" id="IPR018683">
    <property type="entry name" value="DUF2169"/>
</dbReference>
<feature type="region of interest" description="Disordered" evidence="1">
    <location>
        <begin position="360"/>
        <end position="417"/>
    </location>
</feature>
<accession>A0A956NC98</accession>
<dbReference type="PANTHER" id="PTHR14136">
    <property type="entry name" value="BTB_POZ DOMAIN-CONTAINING PROTEIN KCTD9"/>
    <property type="match status" value="1"/>
</dbReference>
<name>A0A956NC98_UNCEI</name>
<dbReference type="Gene3D" id="2.160.20.80">
    <property type="entry name" value="E3 ubiquitin-protein ligase SopA"/>
    <property type="match status" value="2"/>
</dbReference>
<feature type="domain" description="DUF2169" evidence="2">
    <location>
        <begin position="23"/>
        <end position="306"/>
    </location>
</feature>